<reference evidence="6 7" key="1">
    <citation type="submission" date="2016-10" db="EMBL/GenBank/DDBJ databases">
        <authorList>
            <person name="de Groot N.N."/>
        </authorList>
    </citation>
    <scope>NUCLEOTIDE SEQUENCE [LARGE SCALE GENOMIC DNA]</scope>
    <source>
        <strain evidence="6 7">ATCC 35958</strain>
    </source>
</reference>
<dbReference type="PROSITE" id="PS50113">
    <property type="entry name" value="PAC"/>
    <property type="match status" value="2"/>
</dbReference>
<evidence type="ECO:0000256" key="3">
    <source>
        <dbReference type="PROSITE-ProRule" id="PRU00284"/>
    </source>
</evidence>
<evidence type="ECO:0000313" key="6">
    <source>
        <dbReference type="EMBL" id="SEQ17004.1"/>
    </source>
</evidence>
<dbReference type="PANTHER" id="PTHR43531:SF11">
    <property type="entry name" value="METHYL-ACCEPTING CHEMOTAXIS PROTEIN 3"/>
    <property type="match status" value="1"/>
</dbReference>
<dbReference type="InterPro" id="IPR001610">
    <property type="entry name" value="PAC"/>
</dbReference>
<dbReference type="Pfam" id="PF00015">
    <property type="entry name" value="MCPsignal"/>
    <property type="match status" value="1"/>
</dbReference>
<dbReference type="RefSeq" id="WP_091451178.1">
    <property type="nucleotide sequence ID" value="NZ_FOGD01000001.1"/>
</dbReference>
<protein>
    <submittedName>
        <fullName evidence="6">Methyl-accepting chemotaxis sensory transducer with Pas/Pac sensor</fullName>
    </submittedName>
</protein>
<comment type="similarity">
    <text evidence="2">Belongs to the methyl-accepting chemotaxis (MCP) protein family.</text>
</comment>
<dbReference type="SUPFAM" id="SSF58104">
    <property type="entry name" value="Methyl-accepting chemotaxis protein (MCP) signaling domain"/>
    <property type="match status" value="1"/>
</dbReference>
<organism evidence="6 7">
    <name type="scientific">Giesbergeria anulus</name>
    <dbReference type="NCBI Taxonomy" id="180197"/>
    <lineage>
        <taxon>Bacteria</taxon>
        <taxon>Pseudomonadati</taxon>
        <taxon>Pseudomonadota</taxon>
        <taxon>Betaproteobacteria</taxon>
        <taxon>Burkholderiales</taxon>
        <taxon>Comamonadaceae</taxon>
        <taxon>Giesbergeria</taxon>
    </lineage>
</organism>
<dbReference type="Pfam" id="PF08447">
    <property type="entry name" value="PAS_3"/>
    <property type="match status" value="2"/>
</dbReference>
<dbReference type="InterPro" id="IPR000014">
    <property type="entry name" value="PAS"/>
</dbReference>
<dbReference type="SMART" id="SM00283">
    <property type="entry name" value="MA"/>
    <property type="match status" value="1"/>
</dbReference>
<dbReference type="InterPro" id="IPR013655">
    <property type="entry name" value="PAS_fold_3"/>
</dbReference>
<proteinExistence type="inferred from homology"/>
<evidence type="ECO:0000259" key="4">
    <source>
        <dbReference type="PROSITE" id="PS50111"/>
    </source>
</evidence>
<dbReference type="OrthoDB" id="9765776at2"/>
<dbReference type="CDD" id="cd00130">
    <property type="entry name" value="PAS"/>
    <property type="match status" value="2"/>
</dbReference>
<dbReference type="Gene3D" id="1.10.287.950">
    <property type="entry name" value="Methyl-accepting chemotaxis protein"/>
    <property type="match status" value="1"/>
</dbReference>
<evidence type="ECO:0000313" key="7">
    <source>
        <dbReference type="Proteomes" id="UP000199766"/>
    </source>
</evidence>
<dbReference type="PRINTS" id="PR00260">
    <property type="entry name" value="CHEMTRNSDUCR"/>
</dbReference>
<keyword evidence="1" id="KW-0145">Chemotaxis</keyword>
<dbReference type="GO" id="GO:0006935">
    <property type="term" value="P:chemotaxis"/>
    <property type="evidence" value="ECO:0007669"/>
    <property type="project" value="UniProtKB-KW"/>
</dbReference>
<keyword evidence="7" id="KW-1185">Reference proteome</keyword>
<gene>
    <name evidence="6" type="ORF">SAMN02982919_00126</name>
</gene>
<dbReference type="GO" id="GO:0004888">
    <property type="term" value="F:transmembrane signaling receptor activity"/>
    <property type="evidence" value="ECO:0007669"/>
    <property type="project" value="InterPro"/>
</dbReference>
<feature type="domain" description="PAC" evidence="5">
    <location>
        <begin position="111"/>
        <end position="163"/>
    </location>
</feature>
<dbReference type="InterPro" id="IPR004090">
    <property type="entry name" value="Chemotax_Me-accpt_rcpt"/>
</dbReference>
<evidence type="ECO:0000259" key="5">
    <source>
        <dbReference type="PROSITE" id="PS50113"/>
    </source>
</evidence>
<dbReference type="SUPFAM" id="SSF55785">
    <property type="entry name" value="PYP-like sensor domain (PAS domain)"/>
    <property type="match status" value="2"/>
</dbReference>
<name>A0A1H9DU34_9BURK</name>
<accession>A0A1H9DU34</accession>
<dbReference type="PANTHER" id="PTHR43531">
    <property type="entry name" value="PROTEIN ICFG"/>
    <property type="match status" value="1"/>
</dbReference>
<dbReference type="AlphaFoldDB" id="A0A1H9DU34"/>
<dbReference type="CDD" id="cd11386">
    <property type="entry name" value="MCP_signal"/>
    <property type="match status" value="1"/>
</dbReference>
<dbReference type="GO" id="GO:0007165">
    <property type="term" value="P:signal transduction"/>
    <property type="evidence" value="ECO:0007669"/>
    <property type="project" value="UniProtKB-KW"/>
</dbReference>
<dbReference type="NCBIfam" id="TIGR00229">
    <property type="entry name" value="sensory_box"/>
    <property type="match status" value="2"/>
</dbReference>
<evidence type="ECO:0000256" key="2">
    <source>
        <dbReference type="ARBA" id="ARBA00029447"/>
    </source>
</evidence>
<feature type="domain" description="Methyl-accepting transducer" evidence="4">
    <location>
        <begin position="307"/>
        <end position="529"/>
    </location>
</feature>
<dbReference type="InterPro" id="IPR004089">
    <property type="entry name" value="MCPsignal_dom"/>
</dbReference>
<dbReference type="SMART" id="SM00086">
    <property type="entry name" value="PAC"/>
    <property type="match status" value="2"/>
</dbReference>
<dbReference type="InterPro" id="IPR035965">
    <property type="entry name" value="PAS-like_dom_sf"/>
</dbReference>
<dbReference type="STRING" id="180197.SAMN02982919_00126"/>
<dbReference type="InterPro" id="IPR051310">
    <property type="entry name" value="MCP_chemotaxis"/>
</dbReference>
<sequence>MTDTPTSQAVIETTSHNVQEQLEAVLVRFELISQSASEGLWDMLYPADGVIGPQTPFWWSDQFRKLLGYQNESDFPNVLDSWGSLLHPDDKDITFAAFSAHLLDKSGKTPYDREYQLKTQSGAYRWFRARGTTLRDAEGHPLRVAGSLRDISEEKRKAAELETALVRFDLVNQSASEGLWDMLYPADGVIGPQTPFWWSDQFRKLLGYQNESDFPNVLDSWGSLLHPNDKDRTFAAFSAHLMDKSGKIPYDIEYQLKTKSGAYRWFHARGTTLRDTQGNPLRVAGSLKDITEEKYRAAELDRSIGALTEQLTSQTEAILKKSGSVASGAQALCATTEEMNASVEELTASIHSIAQNAKNTDSVARSTQTEAESGSIAISKSIETMEVLRQSSEDMSEIIKVISEIASQTNLLAFNAAIEAARAGEHGLGFSVVADEVRKLAERSAQATKEISKLINSSVRLIVQGSDVSKQAGEAFGKIVTGIRQTGQSIAEVSSAAEEQLSAVTMISDSVQHIAEETETAAGAAENIDSACRDLNAEAQNLHKAFLAFQAKG</sequence>
<keyword evidence="3" id="KW-0807">Transducer</keyword>
<dbReference type="PROSITE" id="PS50111">
    <property type="entry name" value="CHEMOTAXIS_TRANSDUC_2"/>
    <property type="match status" value="1"/>
</dbReference>
<dbReference type="InterPro" id="IPR000700">
    <property type="entry name" value="PAS-assoc_C"/>
</dbReference>
<evidence type="ECO:0000256" key="1">
    <source>
        <dbReference type="ARBA" id="ARBA00022500"/>
    </source>
</evidence>
<dbReference type="Proteomes" id="UP000199766">
    <property type="component" value="Unassembled WGS sequence"/>
</dbReference>
<feature type="domain" description="PAC" evidence="5">
    <location>
        <begin position="250"/>
        <end position="302"/>
    </location>
</feature>
<dbReference type="Gene3D" id="3.30.450.20">
    <property type="entry name" value="PAS domain"/>
    <property type="match status" value="2"/>
</dbReference>
<dbReference type="EMBL" id="FOGD01000001">
    <property type="protein sequence ID" value="SEQ17004.1"/>
    <property type="molecule type" value="Genomic_DNA"/>
</dbReference>
<dbReference type="GO" id="GO:0005886">
    <property type="term" value="C:plasma membrane"/>
    <property type="evidence" value="ECO:0007669"/>
    <property type="project" value="TreeGrafter"/>
</dbReference>